<keyword evidence="5" id="KW-0804">Transcription</keyword>
<dbReference type="InterPro" id="IPR011067">
    <property type="entry name" value="Plasmid_toxin/cell-grow_inhib"/>
</dbReference>
<dbReference type="InterPro" id="IPR002712">
    <property type="entry name" value="CcdB"/>
</dbReference>
<keyword evidence="4" id="KW-0805">Transcription regulation</keyword>
<evidence type="ECO:0000313" key="9">
    <source>
        <dbReference type="Proteomes" id="UP000184221"/>
    </source>
</evidence>
<accession>A0A1M5PEC5</accession>
<keyword evidence="9" id="KW-1185">Reference proteome</keyword>
<dbReference type="Gene3D" id="2.30.30.110">
    <property type="match status" value="1"/>
</dbReference>
<sequence>MARQFDVYRTTNDTYVLVLQSDTFDSLATRVVARLVPDDWPDPPLKNLSPKLALGDISLRVQMTQMATLTRQELGTYIGSAAHQRDEIIRATDLLLTDY</sequence>
<evidence type="ECO:0000256" key="7">
    <source>
        <dbReference type="ARBA" id="ARBA00033135"/>
    </source>
</evidence>
<dbReference type="AlphaFoldDB" id="A0A1M5PEC5"/>
<gene>
    <name evidence="8" type="ORF">SAMN05443551_1265</name>
</gene>
<evidence type="ECO:0000256" key="2">
    <source>
        <dbReference type="ARBA" id="ARBA00015075"/>
    </source>
</evidence>
<evidence type="ECO:0000256" key="1">
    <source>
        <dbReference type="ARBA" id="ARBA00005230"/>
    </source>
</evidence>
<evidence type="ECO:0000256" key="3">
    <source>
        <dbReference type="ARBA" id="ARBA00022491"/>
    </source>
</evidence>
<reference evidence="8 9" key="1">
    <citation type="submission" date="2016-11" db="EMBL/GenBank/DDBJ databases">
        <authorList>
            <person name="Jaros S."/>
            <person name="Januszkiewicz K."/>
            <person name="Wedrychowicz H."/>
        </authorList>
    </citation>
    <scope>NUCLEOTIDE SEQUENCE [LARGE SCALE GENOMIC DNA]</scope>
    <source>
        <strain evidence="8 9">DSM 29431</strain>
    </source>
</reference>
<dbReference type="OrthoDB" id="9813510at2"/>
<dbReference type="Proteomes" id="UP000184221">
    <property type="component" value="Unassembled WGS sequence"/>
</dbReference>
<dbReference type="STRING" id="996342.SAMN05443551_1265"/>
<proteinExistence type="inferred from homology"/>
<dbReference type="Pfam" id="PF01845">
    <property type="entry name" value="CcdB"/>
    <property type="match status" value="1"/>
</dbReference>
<evidence type="ECO:0000256" key="4">
    <source>
        <dbReference type="ARBA" id="ARBA00023015"/>
    </source>
</evidence>
<protein>
    <recommendedName>
        <fullName evidence="2">Toxin CcdB</fullName>
    </recommendedName>
    <alternativeName>
        <fullName evidence="7">Cytotoxic protein CcdB</fullName>
    </alternativeName>
    <alternativeName>
        <fullName evidence="6">Protein LetD</fullName>
    </alternativeName>
</protein>
<evidence type="ECO:0000256" key="5">
    <source>
        <dbReference type="ARBA" id="ARBA00023163"/>
    </source>
</evidence>
<name>A0A1M5PEC5_9RHOB</name>
<organism evidence="8 9">
    <name type="scientific">Marivita hallyeonensis</name>
    <dbReference type="NCBI Taxonomy" id="996342"/>
    <lineage>
        <taxon>Bacteria</taxon>
        <taxon>Pseudomonadati</taxon>
        <taxon>Pseudomonadota</taxon>
        <taxon>Alphaproteobacteria</taxon>
        <taxon>Rhodobacterales</taxon>
        <taxon>Roseobacteraceae</taxon>
        <taxon>Marivita</taxon>
    </lineage>
</organism>
<dbReference type="GO" id="GO:0006276">
    <property type="term" value="P:plasmid maintenance"/>
    <property type="evidence" value="ECO:0007669"/>
    <property type="project" value="InterPro"/>
</dbReference>
<dbReference type="SUPFAM" id="SSF50118">
    <property type="entry name" value="Cell growth inhibitor/plasmid maintenance toxic component"/>
    <property type="match status" value="1"/>
</dbReference>
<evidence type="ECO:0000256" key="6">
    <source>
        <dbReference type="ARBA" id="ARBA00029628"/>
    </source>
</evidence>
<comment type="similarity">
    <text evidence="1">Belongs to the CcdB toxin family.</text>
</comment>
<dbReference type="EMBL" id="FQXC01000001">
    <property type="protein sequence ID" value="SHH00101.1"/>
    <property type="molecule type" value="Genomic_DNA"/>
</dbReference>
<dbReference type="RefSeq" id="WP_072776578.1">
    <property type="nucleotide sequence ID" value="NZ_FQXC01000001.1"/>
</dbReference>
<dbReference type="GO" id="GO:0008657">
    <property type="term" value="F:DNA topoisomerase type II (double strand cut, ATP-hydrolyzing) inhibitor activity"/>
    <property type="evidence" value="ECO:0007669"/>
    <property type="project" value="InterPro"/>
</dbReference>
<evidence type="ECO:0000313" key="8">
    <source>
        <dbReference type="EMBL" id="SHH00101.1"/>
    </source>
</evidence>
<keyword evidence="3" id="KW-0678">Repressor</keyword>